<dbReference type="PANTHER" id="PTHR43317">
    <property type="entry name" value="THERMOSPERMINE SYNTHASE ACAULIS5"/>
    <property type="match status" value="1"/>
</dbReference>
<comment type="catalytic activity">
    <reaction evidence="6">
        <text>S-adenosyl 3-(methylsulfanyl)propylamine + spermidine = thermospermine + S-methyl-5'-thioadenosine + H(+)</text>
        <dbReference type="Rhea" id="RHEA:30515"/>
        <dbReference type="ChEBI" id="CHEBI:15378"/>
        <dbReference type="ChEBI" id="CHEBI:17509"/>
        <dbReference type="ChEBI" id="CHEBI:57443"/>
        <dbReference type="ChEBI" id="CHEBI:57834"/>
        <dbReference type="ChEBI" id="CHEBI:59903"/>
        <dbReference type="EC" id="2.5.1.79"/>
    </reaction>
</comment>
<dbReference type="NCBIfam" id="NF002010">
    <property type="entry name" value="PRK00811.1"/>
    <property type="match status" value="1"/>
</dbReference>
<comment type="similarity">
    <text evidence="1 7">Belongs to the spermidine/spermine synthase family.</text>
</comment>
<dbReference type="STRING" id="1527607.SAMN05428957_11083"/>
<comment type="subunit">
    <text evidence="7">Homodimer or homotetramer.</text>
</comment>
<dbReference type="PROSITE" id="PS51006">
    <property type="entry name" value="PABS_2"/>
    <property type="match status" value="1"/>
</dbReference>
<keyword evidence="5 7" id="KW-0620">Polyamine biosynthesis</keyword>
<dbReference type="Pfam" id="PF17284">
    <property type="entry name" value="Spermine_synt_N"/>
    <property type="match status" value="1"/>
</dbReference>
<feature type="active site" description="Proton acceptor" evidence="7 8">
    <location>
        <position position="170"/>
    </location>
</feature>
<dbReference type="Pfam" id="PF01564">
    <property type="entry name" value="Spermine_synth"/>
    <property type="match status" value="1"/>
</dbReference>
<dbReference type="GO" id="GO:0004766">
    <property type="term" value="F:spermidine synthase activity"/>
    <property type="evidence" value="ECO:0007669"/>
    <property type="project" value="UniProtKB-UniRule"/>
</dbReference>
<dbReference type="InterPro" id="IPR001045">
    <property type="entry name" value="Spermi_synthase"/>
</dbReference>
<gene>
    <name evidence="7" type="primary">speE</name>
    <name evidence="10" type="ORF">SAMN05428957_11083</name>
</gene>
<dbReference type="InterPro" id="IPR030373">
    <property type="entry name" value="PABS_CS"/>
</dbReference>
<comment type="function">
    <text evidence="7">Catalyzes the irreversible transfer of a propylamine group from the amino donor S-adenosylmethioninamine (decarboxy-AdoMet) to putrescine (1,4-diaminobutane) to yield spermidine.</text>
</comment>
<dbReference type="OrthoDB" id="9793120at2"/>
<dbReference type="NCBIfam" id="NF037959">
    <property type="entry name" value="MFS_SpdSyn"/>
    <property type="match status" value="1"/>
</dbReference>
<proteinExistence type="inferred from homology"/>
<dbReference type="EC" id="2.5.1.16" evidence="7"/>
<comment type="catalytic activity">
    <reaction evidence="7">
        <text>S-adenosyl 3-(methylsulfanyl)propylamine + putrescine = S-methyl-5'-thioadenosine + spermidine + H(+)</text>
        <dbReference type="Rhea" id="RHEA:12721"/>
        <dbReference type="ChEBI" id="CHEBI:15378"/>
        <dbReference type="ChEBI" id="CHEBI:17509"/>
        <dbReference type="ChEBI" id="CHEBI:57443"/>
        <dbReference type="ChEBI" id="CHEBI:57834"/>
        <dbReference type="ChEBI" id="CHEBI:326268"/>
        <dbReference type="EC" id="2.5.1.16"/>
    </reaction>
</comment>
<sequence>MSGATPSPAGTPAAAPRYVAERLNADFGLYLSAGAPLAQAQSEWQRIEIFENPQFGRVMRIDDVFMTSERDEFFYHEPMVHLPAIAHPGVKRALVVGGGDGGAAEELLKLPGIERVVLAELDGAVVEMARQWLPGIHRGALDDARLQLRLGDARAFLAETDERFDQIVLDLTDPFGPAVELYTVEFYQSCRRALNPGGVLSLHLGSPIHLPETLTRIAASVRAVFPVFRPYLQYVPLYGALWCMGMASDTTDPARLSAGEVDARIAARGIGDLQLYNGAMHQALLAQPNFLRELLARPARALHTGDTLDEVRDPAELPPIRVMAG</sequence>
<organism evidence="10 11">
    <name type="scientific">Oryzisolibacter propanilivorax</name>
    <dbReference type="NCBI Taxonomy" id="1527607"/>
    <lineage>
        <taxon>Bacteria</taxon>
        <taxon>Pseudomonadati</taxon>
        <taxon>Pseudomonadota</taxon>
        <taxon>Betaproteobacteria</taxon>
        <taxon>Burkholderiales</taxon>
        <taxon>Comamonadaceae</taxon>
        <taxon>Oryzisolibacter</taxon>
    </lineage>
</organism>
<evidence type="ECO:0000256" key="7">
    <source>
        <dbReference type="HAMAP-Rule" id="MF_00198"/>
    </source>
</evidence>
<dbReference type="CDD" id="cd02440">
    <property type="entry name" value="AdoMet_MTases"/>
    <property type="match status" value="1"/>
</dbReference>
<dbReference type="EMBL" id="FNHP01000010">
    <property type="protein sequence ID" value="SDM64649.1"/>
    <property type="molecule type" value="Genomic_DNA"/>
</dbReference>
<name>A0A1G9UXX4_9BURK</name>
<evidence type="ECO:0000256" key="6">
    <source>
        <dbReference type="ARBA" id="ARBA00048874"/>
    </source>
</evidence>
<evidence type="ECO:0000256" key="8">
    <source>
        <dbReference type="PROSITE-ProRule" id="PRU00354"/>
    </source>
</evidence>
<comment type="caution">
    <text evidence="7">Lacks conserved residue(s) required for the propagation of feature annotation.</text>
</comment>
<evidence type="ECO:0000259" key="9">
    <source>
        <dbReference type="PROSITE" id="PS51006"/>
    </source>
</evidence>
<evidence type="ECO:0000313" key="10">
    <source>
        <dbReference type="EMBL" id="SDM64649.1"/>
    </source>
</evidence>
<feature type="binding site" evidence="7">
    <location>
        <position position="100"/>
    </location>
    <ligand>
        <name>spermidine</name>
        <dbReference type="ChEBI" id="CHEBI:57834"/>
    </ligand>
</feature>
<keyword evidence="11" id="KW-1185">Reference proteome</keyword>
<feature type="domain" description="PABS" evidence="9">
    <location>
        <begin position="16"/>
        <end position="249"/>
    </location>
</feature>
<dbReference type="UniPathway" id="UPA00248">
    <property type="reaction ID" value="UER00314"/>
</dbReference>
<evidence type="ECO:0000256" key="3">
    <source>
        <dbReference type="ARBA" id="ARBA00022679"/>
    </source>
</evidence>
<feature type="binding site" evidence="7">
    <location>
        <begin position="152"/>
        <end position="153"/>
    </location>
    <ligand>
        <name>S-methyl-5'-thioadenosine</name>
        <dbReference type="ChEBI" id="CHEBI:17509"/>
    </ligand>
</feature>
<dbReference type="Gene3D" id="3.40.50.150">
    <property type="entry name" value="Vaccinia Virus protein VP39"/>
    <property type="match status" value="1"/>
</dbReference>
<dbReference type="HAMAP" id="MF_00198">
    <property type="entry name" value="Spermidine_synth"/>
    <property type="match status" value="1"/>
</dbReference>
<evidence type="ECO:0000256" key="4">
    <source>
        <dbReference type="ARBA" id="ARBA00023066"/>
    </source>
</evidence>
<dbReference type="AlphaFoldDB" id="A0A1G9UXX4"/>
<reference evidence="11" key="1">
    <citation type="submission" date="2016-10" db="EMBL/GenBank/DDBJ databases">
        <authorList>
            <person name="Varghese N."/>
            <person name="Submissions S."/>
        </authorList>
    </citation>
    <scope>NUCLEOTIDE SEQUENCE [LARGE SCALE GENOMIC DNA]</scope>
    <source>
        <strain evidence="11">EPL6</strain>
    </source>
</reference>
<comment type="pathway">
    <text evidence="7">Amine and polyamine biosynthesis; spermidine biosynthesis; spermidine from putrescine: step 1/1.</text>
</comment>
<keyword evidence="2" id="KW-0963">Cytoplasm</keyword>
<evidence type="ECO:0000256" key="2">
    <source>
        <dbReference type="ARBA" id="ARBA00022490"/>
    </source>
</evidence>
<keyword evidence="4 7" id="KW-0745">Spermidine biosynthesis</keyword>
<dbReference type="PROSITE" id="PS01330">
    <property type="entry name" value="PABS_1"/>
    <property type="match status" value="1"/>
</dbReference>
<evidence type="ECO:0000256" key="1">
    <source>
        <dbReference type="ARBA" id="ARBA00007867"/>
    </source>
</evidence>
<keyword evidence="3 7" id="KW-0808">Transferase</keyword>
<evidence type="ECO:0000313" key="11">
    <source>
        <dbReference type="Proteomes" id="UP000198552"/>
    </source>
</evidence>
<dbReference type="GO" id="GO:0010487">
    <property type="term" value="F:thermospermine synthase activity"/>
    <property type="evidence" value="ECO:0007669"/>
    <property type="project" value="UniProtKB-EC"/>
</dbReference>
<dbReference type="PANTHER" id="PTHR43317:SF1">
    <property type="entry name" value="THERMOSPERMINE SYNTHASE ACAULIS5"/>
    <property type="match status" value="1"/>
</dbReference>
<feature type="binding site" evidence="7">
    <location>
        <position position="45"/>
    </location>
    <ligand>
        <name>S-methyl-5'-thioadenosine</name>
        <dbReference type="ChEBI" id="CHEBI:17509"/>
    </ligand>
</feature>
<dbReference type="SUPFAM" id="SSF53335">
    <property type="entry name" value="S-adenosyl-L-methionine-dependent methyltransferases"/>
    <property type="match status" value="1"/>
</dbReference>
<dbReference type="RefSeq" id="WP_091571974.1">
    <property type="nucleotide sequence ID" value="NZ_FNHP01000010.1"/>
</dbReference>
<dbReference type="InterPro" id="IPR035246">
    <property type="entry name" value="Spermidine_synt_N"/>
</dbReference>
<dbReference type="Proteomes" id="UP000198552">
    <property type="component" value="Unassembled WGS sequence"/>
</dbReference>
<dbReference type="GO" id="GO:0008295">
    <property type="term" value="P:spermidine biosynthetic process"/>
    <property type="evidence" value="ECO:0007669"/>
    <property type="project" value="UniProtKB-UniRule"/>
</dbReference>
<feature type="binding site" evidence="7">
    <location>
        <position position="120"/>
    </location>
    <ligand>
        <name>S-methyl-5'-thioadenosine</name>
        <dbReference type="ChEBI" id="CHEBI:17509"/>
    </ligand>
</feature>
<dbReference type="InterPro" id="IPR029063">
    <property type="entry name" value="SAM-dependent_MTases_sf"/>
</dbReference>
<feature type="binding site" evidence="7">
    <location>
        <position position="76"/>
    </location>
    <ligand>
        <name>spermidine</name>
        <dbReference type="ChEBI" id="CHEBI:57834"/>
    </ligand>
</feature>
<protein>
    <recommendedName>
        <fullName evidence="7">Polyamine aminopropyltransferase</fullName>
    </recommendedName>
    <alternativeName>
        <fullName evidence="7">Putrescine aminopropyltransferase</fullName>
        <shortName evidence="7">PAPT</shortName>
    </alternativeName>
    <alternativeName>
        <fullName evidence="7">Spermidine synthase</fullName>
        <shortName evidence="7">SPDS</shortName>
        <shortName evidence="7">SPDSY</shortName>
        <ecNumber evidence="7">2.5.1.16</ecNumber>
    </alternativeName>
</protein>
<evidence type="ECO:0000256" key="5">
    <source>
        <dbReference type="ARBA" id="ARBA00023115"/>
    </source>
</evidence>
<dbReference type="Gene3D" id="2.30.140.10">
    <property type="entry name" value="Spermidine synthase, tetramerisation domain"/>
    <property type="match status" value="1"/>
</dbReference>
<dbReference type="InterPro" id="IPR030374">
    <property type="entry name" value="PABS"/>
</dbReference>
<feature type="binding site" evidence="7">
    <location>
        <position position="177"/>
    </location>
    <ligand>
        <name>S-methyl-5'-thioadenosine</name>
        <dbReference type="ChEBI" id="CHEBI:17509"/>
    </ligand>
</feature>
<dbReference type="InterPro" id="IPR037163">
    <property type="entry name" value="Spermidine_synt_N_sf"/>
</dbReference>
<accession>A0A1G9UXX4</accession>